<evidence type="ECO:0000256" key="1">
    <source>
        <dbReference type="ARBA" id="ARBA00022630"/>
    </source>
</evidence>
<feature type="domain" description="FAD-binding FR-type" evidence="8">
    <location>
        <begin position="1"/>
        <end position="100"/>
    </location>
</feature>
<keyword evidence="3" id="KW-0479">Metal-binding</keyword>
<dbReference type="CDD" id="cd00207">
    <property type="entry name" value="fer2"/>
    <property type="match status" value="1"/>
</dbReference>
<dbReference type="InterPro" id="IPR001041">
    <property type="entry name" value="2Fe-2S_ferredoxin-type"/>
</dbReference>
<dbReference type="PROSITE" id="PS51085">
    <property type="entry name" value="2FE2S_FER_2"/>
    <property type="match status" value="1"/>
</dbReference>
<keyword evidence="5" id="KW-0408">Iron</keyword>
<evidence type="ECO:0000256" key="3">
    <source>
        <dbReference type="ARBA" id="ARBA00022723"/>
    </source>
</evidence>
<dbReference type="PANTHER" id="PTHR47354:SF1">
    <property type="entry name" value="CARNITINE MONOOXYGENASE REDUCTASE SUBUNIT"/>
    <property type="match status" value="1"/>
</dbReference>
<evidence type="ECO:0000313" key="10">
    <source>
        <dbReference type="Proteomes" id="UP000503162"/>
    </source>
</evidence>
<dbReference type="AlphaFoldDB" id="A0A6G8INW0"/>
<dbReference type="InterPro" id="IPR017927">
    <property type="entry name" value="FAD-bd_FR_type"/>
</dbReference>
<dbReference type="EMBL" id="CP049989">
    <property type="protein sequence ID" value="QIM54803.1"/>
    <property type="molecule type" value="Genomic_DNA"/>
</dbReference>
<dbReference type="Gene3D" id="3.40.50.80">
    <property type="entry name" value="Nucleotide-binding domain of ferredoxin-NADP reductase (FNR) module"/>
    <property type="match status" value="1"/>
</dbReference>
<dbReference type="PROSITE" id="PS00197">
    <property type="entry name" value="2FE2S_FER_1"/>
    <property type="match status" value="1"/>
</dbReference>
<keyword evidence="6" id="KW-0411">Iron-sulfur</keyword>
<proteinExistence type="predicted"/>
<gene>
    <name evidence="9" type="ORF">G9Q37_15280</name>
</gene>
<name>A0A6G8INW0_9BURK</name>
<dbReference type="SUPFAM" id="SSF63380">
    <property type="entry name" value="Riboflavin synthase domain-like"/>
    <property type="match status" value="1"/>
</dbReference>
<dbReference type="GO" id="GO:0046872">
    <property type="term" value="F:metal ion binding"/>
    <property type="evidence" value="ECO:0007669"/>
    <property type="project" value="UniProtKB-KW"/>
</dbReference>
<organism evidence="9 10">
    <name type="scientific">Hydrogenophaga crocea</name>
    <dbReference type="NCBI Taxonomy" id="2716225"/>
    <lineage>
        <taxon>Bacteria</taxon>
        <taxon>Pseudomonadati</taxon>
        <taxon>Pseudomonadota</taxon>
        <taxon>Betaproteobacteria</taxon>
        <taxon>Burkholderiales</taxon>
        <taxon>Comamonadaceae</taxon>
        <taxon>Hydrogenophaga</taxon>
    </lineage>
</organism>
<dbReference type="PROSITE" id="PS51384">
    <property type="entry name" value="FAD_FR"/>
    <property type="match status" value="1"/>
</dbReference>
<evidence type="ECO:0000256" key="5">
    <source>
        <dbReference type="ARBA" id="ARBA00023004"/>
    </source>
</evidence>
<evidence type="ECO:0000313" key="9">
    <source>
        <dbReference type="EMBL" id="QIM54803.1"/>
    </source>
</evidence>
<dbReference type="Pfam" id="PF00111">
    <property type="entry name" value="Fer2"/>
    <property type="match status" value="1"/>
</dbReference>
<keyword evidence="4" id="KW-0560">Oxidoreductase</keyword>
<dbReference type="Gene3D" id="3.10.20.30">
    <property type="match status" value="1"/>
</dbReference>
<accession>A0A6G8INW0</accession>
<evidence type="ECO:0000256" key="6">
    <source>
        <dbReference type="ARBA" id="ARBA00023014"/>
    </source>
</evidence>
<dbReference type="SUPFAM" id="SSF52343">
    <property type="entry name" value="Ferredoxin reductase-like, C-terminal NADP-linked domain"/>
    <property type="match status" value="1"/>
</dbReference>
<dbReference type="InterPro" id="IPR017938">
    <property type="entry name" value="Riboflavin_synthase-like_b-brl"/>
</dbReference>
<protein>
    <submittedName>
        <fullName evidence="9">Oxidoreductase</fullName>
    </submittedName>
</protein>
<dbReference type="KEGG" id="hcz:G9Q37_15280"/>
<evidence type="ECO:0000256" key="4">
    <source>
        <dbReference type="ARBA" id="ARBA00023002"/>
    </source>
</evidence>
<dbReference type="PRINTS" id="PR00409">
    <property type="entry name" value="PHDIOXRDTASE"/>
</dbReference>
<feature type="domain" description="2Fe-2S ferredoxin-type" evidence="7">
    <location>
        <begin position="225"/>
        <end position="312"/>
    </location>
</feature>
<keyword evidence="10" id="KW-1185">Reference proteome</keyword>
<dbReference type="InterPro" id="IPR039261">
    <property type="entry name" value="FNR_nucleotide-bd"/>
</dbReference>
<evidence type="ECO:0000259" key="7">
    <source>
        <dbReference type="PROSITE" id="PS51085"/>
    </source>
</evidence>
<dbReference type="Gene3D" id="2.40.30.10">
    <property type="entry name" value="Translation factors"/>
    <property type="match status" value="1"/>
</dbReference>
<keyword evidence="2" id="KW-0001">2Fe-2S</keyword>
<sequence>MSVRIARREAAATDIVALELVPADGGELPPFDAGAHLDVEVAPGLVRQYSLCNPPGERHRYRLGVLRDPASRGGSLAVHRDLIEGRLLQVGRPRNQFALASDDRPVVLAAGGIGITPLLAMAHALHARGTPFTLHYCARSRDRAAFVAEIEGSGFGAALRLHLDDGPDAQRLSLDALFADRQAHVYCCGPEGFITHVSAGAAARDWPADQMHVEHFKAEVEQSGGAFTLEARRSGVTVLVPEGRSAAQVLMDAGVAVPLSCEQGICGTCLVAVIEGVPEHRDEYQTDEEKAANTHMTPCCSRARSARLVLDL</sequence>
<evidence type="ECO:0000256" key="2">
    <source>
        <dbReference type="ARBA" id="ARBA00022714"/>
    </source>
</evidence>
<dbReference type="InterPro" id="IPR012675">
    <property type="entry name" value="Beta-grasp_dom_sf"/>
</dbReference>
<dbReference type="GO" id="GO:0016491">
    <property type="term" value="F:oxidoreductase activity"/>
    <property type="evidence" value="ECO:0007669"/>
    <property type="project" value="UniProtKB-KW"/>
</dbReference>
<dbReference type="SUPFAM" id="SSF54292">
    <property type="entry name" value="2Fe-2S ferredoxin-like"/>
    <property type="match status" value="1"/>
</dbReference>
<reference evidence="9 10" key="1">
    <citation type="submission" date="2020-03" db="EMBL/GenBank/DDBJ databases">
        <title>Hydrogenophaga sp. nov. isolated from cyanobacterial mat.</title>
        <authorList>
            <person name="Thorat V."/>
            <person name="Kirdat K."/>
            <person name="Tiwarekar B."/>
            <person name="Costa E.D."/>
            <person name="Yadav A."/>
        </authorList>
    </citation>
    <scope>NUCLEOTIDE SEQUENCE [LARGE SCALE GENOMIC DNA]</scope>
    <source>
        <strain evidence="9 10">BA0156</strain>
    </source>
</reference>
<dbReference type="CDD" id="cd06185">
    <property type="entry name" value="PDR_like"/>
    <property type="match status" value="1"/>
</dbReference>
<dbReference type="PANTHER" id="PTHR47354">
    <property type="entry name" value="NADH OXIDOREDUCTASE HCR"/>
    <property type="match status" value="1"/>
</dbReference>
<dbReference type="GO" id="GO:0051537">
    <property type="term" value="F:2 iron, 2 sulfur cluster binding"/>
    <property type="evidence" value="ECO:0007669"/>
    <property type="project" value="UniProtKB-KW"/>
</dbReference>
<dbReference type="InterPro" id="IPR006058">
    <property type="entry name" value="2Fe2S_fd_BS"/>
</dbReference>
<evidence type="ECO:0000259" key="8">
    <source>
        <dbReference type="PROSITE" id="PS51384"/>
    </source>
</evidence>
<dbReference type="InterPro" id="IPR036010">
    <property type="entry name" value="2Fe-2S_ferredoxin-like_sf"/>
</dbReference>
<dbReference type="Proteomes" id="UP000503162">
    <property type="component" value="Chromosome"/>
</dbReference>
<dbReference type="InterPro" id="IPR050415">
    <property type="entry name" value="MRET"/>
</dbReference>
<keyword evidence="1" id="KW-0285">Flavoprotein</keyword>